<dbReference type="OrthoDB" id="1442373at2"/>
<dbReference type="Proteomes" id="UP000431264">
    <property type="component" value="Unassembled WGS sequence"/>
</dbReference>
<dbReference type="EMBL" id="WQLW01000002">
    <property type="protein sequence ID" value="MVO08381.1"/>
    <property type="molecule type" value="Genomic_DNA"/>
</dbReference>
<reference evidence="3" key="1">
    <citation type="submission" date="2019-05" db="EMBL/GenBank/DDBJ databases">
        <title>Flavobacterium profundi sp. nov., isolated from a deep-sea seamount.</title>
        <authorList>
            <person name="Zhang D.-C."/>
        </authorList>
    </citation>
    <scope>NUCLEOTIDE SEQUENCE [LARGE SCALE GENOMIC DNA]</scope>
    <source>
        <strain evidence="3">TP390</strain>
    </source>
</reference>
<dbReference type="AlphaFoldDB" id="A0A6I4IK48"/>
<organism evidence="2 3">
    <name type="scientific">Flavobacterium profundi</name>
    <dbReference type="NCBI Taxonomy" id="1774945"/>
    <lineage>
        <taxon>Bacteria</taxon>
        <taxon>Pseudomonadati</taxon>
        <taxon>Bacteroidota</taxon>
        <taxon>Flavobacteriia</taxon>
        <taxon>Flavobacteriales</taxon>
        <taxon>Flavobacteriaceae</taxon>
        <taxon>Flavobacterium</taxon>
    </lineage>
</organism>
<comment type="caution">
    <text evidence="2">The sequence shown here is derived from an EMBL/GenBank/DDBJ whole genome shotgun (WGS) entry which is preliminary data.</text>
</comment>
<accession>A0A6I4IK48</accession>
<evidence type="ECO:0000313" key="2">
    <source>
        <dbReference type="EMBL" id="MVO08381.1"/>
    </source>
</evidence>
<sequence length="139" mass="16535">MKNYTSLLLLFLFSFISNAQNDNYMGIYEKKIKTVKNEVLEYELQILSDSTFTFHFFRNLGQSISKDENVYGKGTWKVIKNVIHFYTNASDLDEKYTLNFTNTSGRFDGKNKNQFRFYHSEIPWIEKLTLDNNKYVFSK</sequence>
<protein>
    <submittedName>
        <fullName evidence="2">Uncharacterized protein</fullName>
    </submittedName>
</protein>
<evidence type="ECO:0000256" key="1">
    <source>
        <dbReference type="SAM" id="SignalP"/>
    </source>
</evidence>
<name>A0A6I4IK48_9FLAO</name>
<keyword evidence="3" id="KW-1185">Reference proteome</keyword>
<dbReference type="RefSeq" id="WP_140996772.1">
    <property type="nucleotide sequence ID" value="NZ_VDCZ01000002.1"/>
</dbReference>
<gene>
    <name evidence="2" type="ORF">GOQ30_04280</name>
</gene>
<feature type="signal peptide" evidence="1">
    <location>
        <begin position="1"/>
        <end position="19"/>
    </location>
</feature>
<proteinExistence type="predicted"/>
<evidence type="ECO:0000313" key="3">
    <source>
        <dbReference type="Proteomes" id="UP000431264"/>
    </source>
</evidence>
<feature type="chain" id="PRO_5026355887" evidence="1">
    <location>
        <begin position="20"/>
        <end position="139"/>
    </location>
</feature>
<keyword evidence="1" id="KW-0732">Signal</keyword>